<dbReference type="CDD" id="cd00761">
    <property type="entry name" value="Glyco_tranf_GTA_type"/>
    <property type="match status" value="1"/>
</dbReference>
<dbReference type="AlphaFoldDB" id="A0A2U2JBT1"/>
<name>A0A2U2JBT1_9FLAO</name>
<dbReference type="EMBL" id="QFFG01000002">
    <property type="protein sequence ID" value="PWG05797.1"/>
    <property type="molecule type" value="Genomic_DNA"/>
</dbReference>
<sequence length="224" mass="26338">MNKICTVIIPVFNDFVRLEKAILSILNQKCNLKWDIIIIDDASDKNDYNTFFEKFKNNSIIRFFRNKVNLGPAFARNIGLDNAIGDYISFLDSDDCWSEERSFEFFSLICSSEVDLVWGQTKYFVDEGVNYSWYKNGDIVFKNLVGSIAYKFCKKLSKIRFDPSLRYGEDNDFWLQLVDKNVKIKKTNSIVLNRYIHGENMTFNKEFNSNKTTLELLKNRLKQK</sequence>
<organism evidence="2 3">
    <name type="scientific">Polaribacter aquimarinus</name>
    <dbReference type="NCBI Taxonomy" id="2100726"/>
    <lineage>
        <taxon>Bacteria</taxon>
        <taxon>Pseudomonadati</taxon>
        <taxon>Bacteroidota</taxon>
        <taxon>Flavobacteriia</taxon>
        <taxon>Flavobacteriales</taxon>
        <taxon>Flavobacteriaceae</taxon>
    </lineage>
</organism>
<dbReference type="Gene3D" id="3.90.550.10">
    <property type="entry name" value="Spore Coat Polysaccharide Biosynthesis Protein SpsA, Chain A"/>
    <property type="match status" value="1"/>
</dbReference>
<dbReference type="PANTHER" id="PTHR43685:SF2">
    <property type="entry name" value="GLYCOSYLTRANSFERASE 2-LIKE DOMAIN-CONTAINING PROTEIN"/>
    <property type="match status" value="1"/>
</dbReference>
<dbReference type="Pfam" id="PF00535">
    <property type="entry name" value="Glycos_transf_2"/>
    <property type="match status" value="1"/>
</dbReference>
<dbReference type="InterPro" id="IPR029044">
    <property type="entry name" value="Nucleotide-diphossugar_trans"/>
</dbReference>
<protein>
    <recommendedName>
        <fullName evidence="1">Glycosyltransferase 2-like domain-containing protein</fullName>
    </recommendedName>
</protein>
<comment type="caution">
    <text evidence="2">The sequence shown here is derived from an EMBL/GenBank/DDBJ whole genome shotgun (WGS) entry which is preliminary data.</text>
</comment>
<dbReference type="SUPFAM" id="SSF53448">
    <property type="entry name" value="Nucleotide-diphospho-sugar transferases"/>
    <property type="match status" value="1"/>
</dbReference>
<dbReference type="OrthoDB" id="9815829at2"/>
<evidence type="ECO:0000313" key="2">
    <source>
        <dbReference type="EMBL" id="PWG05797.1"/>
    </source>
</evidence>
<evidence type="ECO:0000259" key="1">
    <source>
        <dbReference type="Pfam" id="PF00535"/>
    </source>
</evidence>
<dbReference type="PANTHER" id="PTHR43685">
    <property type="entry name" value="GLYCOSYLTRANSFERASE"/>
    <property type="match status" value="1"/>
</dbReference>
<gene>
    <name evidence="2" type="ORF">DIS07_04960</name>
</gene>
<dbReference type="Proteomes" id="UP000245670">
    <property type="component" value="Unassembled WGS sequence"/>
</dbReference>
<evidence type="ECO:0000313" key="3">
    <source>
        <dbReference type="Proteomes" id="UP000245670"/>
    </source>
</evidence>
<feature type="domain" description="Glycosyltransferase 2-like" evidence="1">
    <location>
        <begin position="6"/>
        <end position="142"/>
    </location>
</feature>
<dbReference type="RefSeq" id="WP_109404130.1">
    <property type="nucleotide sequence ID" value="NZ_QFFG01000002.1"/>
</dbReference>
<proteinExistence type="predicted"/>
<dbReference type="InterPro" id="IPR001173">
    <property type="entry name" value="Glyco_trans_2-like"/>
</dbReference>
<dbReference type="InterPro" id="IPR050834">
    <property type="entry name" value="Glycosyltransf_2"/>
</dbReference>
<accession>A0A2U2JBT1</accession>
<keyword evidence="3" id="KW-1185">Reference proteome</keyword>
<reference evidence="2 3" key="1">
    <citation type="submission" date="2018-05" db="EMBL/GenBank/DDBJ databases">
        <title>Polaribacter aquimarinus sp. nov., isolated from sediment in a sediment of sea.</title>
        <authorList>
            <person name="Lu D."/>
        </authorList>
    </citation>
    <scope>NUCLEOTIDE SEQUENCE [LARGE SCALE GENOMIC DNA]</scope>
    <source>
        <strain evidence="2 3">ZY113</strain>
    </source>
</reference>